<name>A0A1M6ULM3_9FIRM</name>
<reference evidence="1 2" key="1">
    <citation type="submission" date="2016-11" db="EMBL/GenBank/DDBJ databases">
        <authorList>
            <person name="Jaros S."/>
            <person name="Januszkiewicz K."/>
            <person name="Wedrychowicz H."/>
        </authorList>
    </citation>
    <scope>NUCLEOTIDE SEQUENCE [LARGE SCALE GENOMIC DNA]</scope>
    <source>
        <strain evidence="1 2">DSM 15929</strain>
    </source>
</reference>
<protein>
    <submittedName>
        <fullName evidence="1">Uncharacterized protein</fullName>
    </submittedName>
</protein>
<dbReference type="EMBL" id="FRAC01000015">
    <property type="protein sequence ID" value="SHK70112.1"/>
    <property type="molecule type" value="Genomic_DNA"/>
</dbReference>
<dbReference type="AlphaFoldDB" id="A0A1M6ULM3"/>
<proteinExistence type="predicted"/>
<organism evidence="1 2">
    <name type="scientific">Anaerocolumna jejuensis DSM 15929</name>
    <dbReference type="NCBI Taxonomy" id="1121322"/>
    <lineage>
        <taxon>Bacteria</taxon>
        <taxon>Bacillati</taxon>
        <taxon>Bacillota</taxon>
        <taxon>Clostridia</taxon>
        <taxon>Lachnospirales</taxon>
        <taxon>Lachnospiraceae</taxon>
        <taxon>Anaerocolumna</taxon>
    </lineage>
</organism>
<dbReference type="OrthoDB" id="2036310at2"/>
<dbReference type="STRING" id="1121322.SAMN02745136_03147"/>
<dbReference type="Proteomes" id="UP000184386">
    <property type="component" value="Unassembled WGS sequence"/>
</dbReference>
<sequence length="505" mass="57113">MIKDYKSYYDEWLNHENAWNGYSAKEIFSELKASYELADQASSAISSSGLTGISSARITISNSKIPELEALREKLTLFCKKIHLDGEDIIDDVFNYGVMKALADIYALNPSDIKCNSMGTEYQLKSIMETVITDPALKADFSKKAGNLDKDKLTDSLKAGLLSAIGRYYDGKVSPYMKKTSGYDISNFNEDRDLIIEYYEYLNPADAKNMNHFLAALAKDGDKRYLEDIKNIKYMAYTAKEPYRFVFFKYVKELKIGNYDYHGKDSKGNENAQYYDSGSKKLYIRLHETNPNGVSDEGRDDPRGAYVTFFHEVGHAIDDMSLKDNKFLFFTTKVKNTSVDGAGVTVFESAENDVRENIKNSVNEYVEKKGYHLSNTNRNAVVKALMTPNFSGFPAKSTEKKVYDAIISAYTADFTANVTESTVYNGISDIYGGYTDNKLKGTYGHPDYYWIDSGGKFDGSQGEELFAHIFARYMTSNDEVIEVMKEYFPSTISNMEKFMNAQKGN</sequence>
<gene>
    <name evidence="1" type="ORF">SAMN02745136_03147</name>
</gene>
<evidence type="ECO:0000313" key="2">
    <source>
        <dbReference type="Proteomes" id="UP000184386"/>
    </source>
</evidence>
<evidence type="ECO:0000313" key="1">
    <source>
        <dbReference type="EMBL" id="SHK70112.1"/>
    </source>
</evidence>
<accession>A0A1M6ULM3</accession>
<keyword evidence="2" id="KW-1185">Reference proteome</keyword>
<dbReference type="RefSeq" id="WP_073277597.1">
    <property type="nucleotide sequence ID" value="NZ_FRAC01000015.1"/>
</dbReference>